<name>A0A171DQT7_9ACTN</name>
<reference evidence="2 3" key="1">
    <citation type="journal article" date="2016" name="Genome Announc.">
        <title>Draft Genome Sequence of Planomonospora sphaerica JCM9374, a Rare Actinomycete.</title>
        <authorList>
            <person name="Dohra H."/>
            <person name="Suzuki T."/>
            <person name="Inoue Y."/>
            <person name="Kodani S."/>
        </authorList>
    </citation>
    <scope>NUCLEOTIDE SEQUENCE [LARGE SCALE GENOMIC DNA]</scope>
    <source>
        <strain evidence="2 3">JCM 9374</strain>
    </source>
</reference>
<dbReference type="Proteomes" id="UP000077701">
    <property type="component" value="Unassembled WGS sequence"/>
</dbReference>
<evidence type="ECO:0000256" key="1">
    <source>
        <dbReference type="SAM" id="SignalP"/>
    </source>
</evidence>
<evidence type="ECO:0000313" key="2">
    <source>
        <dbReference type="EMBL" id="GAT71424.1"/>
    </source>
</evidence>
<dbReference type="EMBL" id="BDCX01000030">
    <property type="protein sequence ID" value="GAT71424.1"/>
    <property type="molecule type" value="Genomic_DNA"/>
</dbReference>
<dbReference type="RefSeq" id="WP_068904515.1">
    <property type="nucleotide sequence ID" value="NZ_BDCX01000030.1"/>
</dbReference>
<evidence type="ECO:0000313" key="3">
    <source>
        <dbReference type="Proteomes" id="UP000077701"/>
    </source>
</evidence>
<evidence type="ECO:0008006" key="4">
    <source>
        <dbReference type="Google" id="ProtNLM"/>
    </source>
</evidence>
<protein>
    <recommendedName>
        <fullName evidence="4">Sulfur globule protein</fullName>
    </recommendedName>
</protein>
<gene>
    <name evidence="2" type="ORF">PS9374_07115</name>
</gene>
<accession>A0A171DQT7</accession>
<feature type="chain" id="PRO_5007905937" description="Sulfur globule protein" evidence="1">
    <location>
        <begin position="29"/>
        <end position="73"/>
    </location>
</feature>
<keyword evidence="3" id="KW-1185">Reference proteome</keyword>
<organism evidence="2 3">
    <name type="scientific">Planomonospora sphaerica</name>
    <dbReference type="NCBI Taxonomy" id="161355"/>
    <lineage>
        <taxon>Bacteria</taxon>
        <taxon>Bacillati</taxon>
        <taxon>Actinomycetota</taxon>
        <taxon>Actinomycetes</taxon>
        <taxon>Streptosporangiales</taxon>
        <taxon>Streptosporangiaceae</taxon>
        <taxon>Planomonospora</taxon>
    </lineage>
</organism>
<keyword evidence="1" id="KW-0732">Signal</keyword>
<reference evidence="3" key="2">
    <citation type="submission" date="2016-04" db="EMBL/GenBank/DDBJ databases">
        <title>Planomonospora sphaerica JCM9374 whole genome shotgun sequence.</title>
        <authorList>
            <person name="Suzuki T."/>
            <person name="Dohra H."/>
            <person name="Kodani S."/>
        </authorList>
    </citation>
    <scope>NUCLEOTIDE SEQUENCE [LARGE SCALE GENOMIC DNA]</scope>
    <source>
        <strain evidence="3">JCM 9374</strain>
    </source>
</reference>
<feature type="signal peptide" evidence="1">
    <location>
        <begin position="1"/>
        <end position="28"/>
    </location>
</feature>
<comment type="caution">
    <text evidence="2">The sequence shown here is derived from an EMBL/GenBank/DDBJ whole genome shotgun (WGS) entry which is preliminary data.</text>
</comment>
<sequence>MMTMIRRALVITGTVAALGLAGQSAALADTDHPYPYYGGYGYGPGWGSSWYYSNYQFAGPYGASSNYLYSYAW</sequence>
<proteinExistence type="predicted"/>
<dbReference type="AlphaFoldDB" id="A0A171DQT7"/>